<reference evidence="2" key="1">
    <citation type="submission" date="2023-01" db="EMBL/GenBank/DDBJ databases">
        <authorList>
            <person name="Van Ghelder C."/>
            <person name="Rancurel C."/>
        </authorList>
    </citation>
    <scope>NUCLEOTIDE SEQUENCE</scope>
    <source>
        <strain evidence="2">CNCM I-4278</strain>
    </source>
</reference>
<organism evidence="2 3">
    <name type="scientific">Periconia digitata</name>
    <dbReference type="NCBI Taxonomy" id="1303443"/>
    <lineage>
        <taxon>Eukaryota</taxon>
        <taxon>Fungi</taxon>
        <taxon>Dikarya</taxon>
        <taxon>Ascomycota</taxon>
        <taxon>Pezizomycotina</taxon>
        <taxon>Dothideomycetes</taxon>
        <taxon>Pleosporomycetidae</taxon>
        <taxon>Pleosporales</taxon>
        <taxon>Massarineae</taxon>
        <taxon>Periconiaceae</taxon>
        <taxon>Periconia</taxon>
    </lineage>
</organism>
<dbReference type="AlphaFoldDB" id="A0A9W4ULZ3"/>
<evidence type="ECO:0000313" key="2">
    <source>
        <dbReference type="EMBL" id="CAI6337467.1"/>
    </source>
</evidence>
<name>A0A9W4ULZ3_9PLEO</name>
<accession>A0A9W4ULZ3</accession>
<feature type="region of interest" description="Disordered" evidence="1">
    <location>
        <begin position="68"/>
        <end position="87"/>
    </location>
</feature>
<sequence>MPGASTLNSPINPQLQHSELAVPRSNQRKNSLAIGNDGYPLDAPARPKMARHYTTFQEHADAMRVDFMAPGERRSTPQPNDRREGVT</sequence>
<evidence type="ECO:0000313" key="3">
    <source>
        <dbReference type="Proteomes" id="UP001152607"/>
    </source>
</evidence>
<proteinExistence type="predicted"/>
<dbReference type="Proteomes" id="UP001152607">
    <property type="component" value="Unassembled WGS sequence"/>
</dbReference>
<feature type="compositionally biased region" description="Basic and acidic residues" evidence="1">
    <location>
        <begin position="71"/>
        <end position="87"/>
    </location>
</feature>
<feature type="region of interest" description="Disordered" evidence="1">
    <location>
        <begin position="1"/>
        <end position="45"/>
    </location>
</feature>
<evidence type="ECO:0000256" key="1">
    <source>
        <dbReference type="SAM" id="MobiDB-lite"/>
    </source>
</evidence>
<gene>
    <name evidence="2" type="ORF">PDIGIT_LOCUS10579</name>
</gene>
<comment type="caution">
    <text evidence="2">The sequence shown here is derived from an EMBL/GenBank/DDBJ whole genome shotgun (WGS) entry which is preliminary data.</text>
</comment>
<keyword evidence="3" id="KW-1185">Reference proteome</keyword>
<feature type="compositionally biased region" description="Polar residues" evidence="1">
    <location>
        <begin position="1"/>
        <end position="17"/>
    </location>
</feature>
<dbReference type="EMBL" id="CAOQHR010000007">
    <property type="protein sequence ID" value="CAI6337467.1"/>
    <property type="molecule type" value="Genomic_DNA"/>
</dbReference>
<protein>
    <submittedName>
        <fullName evidence="2">Uncharacterized protein</fullName>
    </submittedName>
</protein>